<dbReference type="EMBL" id="AMZN01000014">
    <property type="protein sequence ID" value="ELR72807.1"/>
    <property type="molecule type" value="Genomic_DNA"/>
</dbReference>
<dbReference type="Gene3D" id="3.40.50.2300">
    <property type="match status" value="1"/>
</dbReference>
<comment type="caution">
    <text evidence="4">The sequence shown here is derived from an EMBL/GenBank/DDBJ whole genome shotgun (WGS) entry which is preliminary data.</text>
</comment>
<dbReference type="Pfam" id="PF04397">
    <property type="entry name" value="LytTR"/>
    <property type="match status" value="1"/>
</dbReference>
<dbReference type="SMART" id="SM00850">
    <property type="entry name" value="LytTR"/>
    <property type="match status" value="1"/>
</dbReference>
<name>L8K017_9BACT</name>
<evidence type="ECO:0000313" key="4">
    <source>
        <dbReference type="EMBL" id="ELR72807.1"/>
    </source>
</evidence>
<dbReference type="GO" id="GO:0003677">
    <property type="term" value="F:DNA binding"/>
    <property type="evidence" value="ECO:0007669"/>
    <property type="project" value="InterPro"/>
</dbReference>
<dbReference type="STRING" id="1237149.C900_00768"/>
<dbReference type="GO" id="GO:0000156">
    <property type="term" value="F:phosphorelay response regulator activity"/>
    <property type="evidence" value="ECO:0007669"/>
    <property type="project" value="InterPro"/>
</dbReference>
<accession>L8K017</accession>
<dbReference type="OrthoDB" id="2168082at2"/>
<dbReference type="RefSeq" id="WP_009578467.1">
    <property type="nucleotide sequence ID" value="NZ_AMZN01000014.1"/>
</dbReference>
<dbReference type="eggNOG" id="COG3279">
    <property type="taxonomic scope" value="Bacteria"/>
</dbReference>
<feature type="modified residue" description="4-aspartylphosphate" evidence="1">
    <location>
        <position position="55"/>
    </location>
</feature>
<keyword evidence="1" id="KW-0597">Phosphoprotein</keyword>
<dbReference type="SMART" id="SM00448">
    <property type="entry name" value="REC"/>
    <property type="match status" value="1"/>
</dbReference>
<feature type="domain" description="Response regulatory" evidence="2">
    <location>
        <begin position="2"/>
        <end position="115"/>
    </location>
</feature>
<dbReference type="InterPro" id="IPR007492">
    <property type="entry name" value="LytTR_DNA-bd_dom"/>
</dbReference>
<dbReference type="PANTHER" id="PTHR37299">
    <property type="entry name" value="TRANSCRIPTIONAL REGULATOR-RELATED"/>
    <property type="match status" value="1"/>
</dbReference>
<keyword evidence="5" id="KW-1185">Reference proteome</keyword>
<dbReference type="Pfam" id="PF00072">
    <property type="entry name" value="Response_reg"/>
    <property type="match status" value="1"/>
</dbReference>
<dbReference type="Proteomes" id="UP000011135">
    <property type="component" value="Unassembled WGS sequence"/>
</dbReference>
<dbReference type="AlphaFoldDB" id="L8K017"/>
<dbReference type="SUPFAM" id="SSF52172">
    <property type="entry name" value="CheY-like"/>
    <property type="match status" value="1"/>
</dbReference>
<protein>
    <submittedName>
        <fullName evidence="4">Two-component system response regulator</fullName>
    </submittedName>
</protein>
<sequence length="251" mass="29540">MRVLIIEDEPTAAQKLTDMLLKTDSEITVLDTIQSVEEAVHWLRTNTTPDLAFVDVQLADDVSFEIFNHVEVQFPIIFTTAYDQYILEALEHNSIDYLLKPLQEDRLQKALEKVRKLESHFVQYKFNKLFEESMGKNKSSKKRLLVKRGIDYVSVSIKNIAYFFTEHKLVFLMSKSSEKYIIDKTLTELEEELDPEYFFRANRKYLVHIDAIEKFKSDSGKVLLQLHPPTREEVCVSKENAPNFRYWIETF</sequence>
<organism evidence="4 5">
    <name type="scientific">Fulvivirga imtechensis AK7</name>
    <dbReference type="NCBI Taxonomy" id="1237149"/>
    <lineage>
        <taxon>Bacteria</taxon>
        <taxon>Pseudomonadati</taxon>
        <taxon>Bacteroidota</taxon>
        <taxon>Cytophagia</taxon>
        <taxon>Cytophagales</taxon>
        <taxon>Fulvivirgaceae</taxon>
        <taxon>Fulvivirga</taxon>
    </lineage>
</organism>
<dbReference type="PANTHER" id="PTHR37299:SF1">
    <property type="entry name" value="STAGE 0 SPORULATION PROTEIN A HOMOLOG"/>
    <property type="match status" value="1"/>
</dbReference>
<reference evidence="4 5" key="1">
    <citation type="submission" date="2012-12" db="EMBL/GenBank/DDBJ databases">
        <title>Genome assembly of Fulvivirga imtechensis AK7.</title>
        <authorList>
            <person name="Nupur N."/>
            <person name="Khatri I."/>
            <person name="Kumar R."/>
            <person name="Subramanian S."/>
            <person name="Pinnaka A."/>
        </authorList>
    </citation>
    <scope>NUCLEOTIDE SEQUENCE [LARGE SCALE GENOMIC DNA]</scope>
    <source>
        <strain evidence="4 5">AK7</strain>
    </source>
</reference>
<dbReference type="InterPro" id="IPR011006">
    <property type="entry name" value="CheY-like_superfamily"/>
</dbReference>
<proteinExistence type="predicted"/>
<dbReference type="InterPro" id="IPR001789">
    <property type="entry name" value="Sig_transdc_resp-reg_receiver"/>
</dbReference>
<evidence type="ECO:0000256" key="1">
    <source>
        <dbReference type="PROSITE-ProRule" id="PRU00169"/>
    </source>
</evidence>
<feature type="domain" description="HTH LytTR-type" evidence="3">
    <location>
        <begin position="144"/>
        <end position="250"/>
    </location>
</feature>
<evidence type="ECO:0000313" key="5">
    <source>
        <dbReference type="Proteomes" id="UP000011135"/>
    </source>
</evidence>
<dbReference type="Gene3D" id="2.40.50.1020">
    <property type="entry name" value="LytTr DNA-binding domain"/>
    <property type="match status" value="1"/>
</dbReference>
<gene>
    <name evidence="4" type="ORF">C900_00768</name>
</gene>
<dbReference type="PROSITE" id="PS50930">
    <property type="entry name" value="HTH_LYTTR"/>
    <property type="match status" value="1"/>
</dbReference>
<dbReference type="PROSITE" id="PS50110">
    <property type="entry name" value="RESPONSE_REGULATORY"/>
    <property type="match status" value="1"/>
</dbReference>
<evidence type="ECO:0000259" key="2">
    <source>
        <dbReference type="PROSITE" id="PS50110"/>
    </source>
</evidence>
<evidence type="ECO:0000259" key="3">
    <source>
        <dbReference type="PROSITE" id="PS50930"/>
    </source>
</evidence>
<dbReference type="InterPro" id="IPR046947">
    <property type="entry name" value="LytR-like"/>
</dbReference>